<evidence type="ECO:0000313" key="6">
    <source>
        <dbReference type="Proteomes" id="UP000649617"/>
    </source>
</evidence>
<organism evidence="5 6">
    <name type="scientific">Symbiodinium pilosum</name>
    <name type="common">Dinoflagellate</name>
    <dbReference type="NCBI Taxonomy" id="2952"/>
    <lineage>
        <taxon>Eukaryota</taxon>
        <taxon>Sar</taxon>
        <taxon>Alveolata</taxon>
        <taxon>Dinophyceae</taxon>
        <taxon>Suessiales</taxon>
        <taxon>Symbiodiniaceae</taxon>
        <taxon>Symbiodinium</taxon>
    </lineage>
</organism>
<sequence>MSTDPTEAQFVKMLTFMKQPKQVLEIGMFTGYGAMAIAEALPADGKITSLDIDPYLKTWVEDVSKDFPEGAKHEIVVGPALDSLQTIEGKYDLVFIDANKAEYKAYVETLMERDLLAKDVMIIADNTLYVGYPMLSETYDTQPARRGFGDAVREFNAWVRDHPKLEQ</sequence>
<dbReference type="OrthoDB" id="10251242at2759"/>
<dbReference type="Pfam" id="PF01596">
    <property type="entry name" value="Methyltransf_3"/>
    <property type="match status" value="1"/>
</dbReference>
<dbReference type="CDD" id="cd02440">
    <property type="entry name" value="AdoMet_MTases"/>
    <property type="match status" value="1"/>
</dbReference>
<evidence type="ECO:0000256" key="2">
    <source>
        <dbReference type="ARBA" id="ARBA00022679"/>
    </source>
</evidence>
<dbReference type="PANTHER" id="PTHR10509">
    <property type="entry name" value="O-METHYLTRANSFERASE-RELATED"/>
    <property type="match status" value="1"/>
</dbReference>
<keyword evidence="6" id="KW-1185">Reference proteome</keyword>
<dbReference type="EMBL" id="CAJNIZ010013283">
    <property type="protein sequence ID" value="CAE7346027.1"/>
    <property type="molecule type" value="Genomic_DNA"/>
</dbReference>
<comment type="caution">
    <text evidence="5">The sequence shown here is derived from an EMBL/GenBank/DDBJ whole genome shotgun (WGS) entry which is preliminary data.</text>
</comment>
<feature type="non-terminal residue" evidence="5">
    <location>
        <position position="167"/>
    </location>
</feature>
<dbReference type="PANTHER" id="PTHR10509:SF14">
    <property type="entry name" value="CAFFEOYL-COA O-METHYLTRANSFERASE 3-RELATED"/>
    <property type="match status" value="1"/>
</dbReference>
<keyword evidence="3" id="KW-0949">S-adenosyl-L-methionine</keyword>
<keyword evidence="2" id="KW-0808">Transferase</keyword>
<dbReference type="AlphaFoldDB" id="A0A812PDG8"/>
<dbReference type="GO" id="GO:0008757">
    <property type="term" value="F:S-adenosylmethionine-dependent methyltransferase activity"/>
    <property type="evidence" value="ECO:0007669"/>
    <property type="project" value="TreeGrafter"/>
</dbReference>
<comment type="similarity">
    <text evidence="4">Belongs to the class I-like SAM-binding methyltransferase superfamily. Cation-dependent O-methyltransferase family.</text>
</comment>
<accession>A0A812PDG8</accession>
<dbReference type="SUPFAM" id="SSF53335">
    <property type="entry name" value="S-adenosyl-L-methionine-dependent methyltransferases"/>
    <property type="match status" value="1"/>
</dbReference>
<dbReference type="InterPro" id="IPR002935">
    <property type="entry name" value="SAM_O-MeTrfase"/>
</dbReference>
<dbReference type="InterPro" id="IPR050362">
    <property type="entry name" value="Cation-dep_OMT"/>
</dbReference>
<evidence type="ECO:0000256" key="3">
    <source>
        <dbReference type="ARBA" id="ARBA00022691"/>
    </source>
</evidence>
<dbReference type="GO" id="GO:0008171">
    <property type="term" value="F:O-methyltransferase activity"/>
    <property type="evidence" value="ECO:0007669"/>
    <property type="project" value="InterPro"/>
</dbReference>
<evidence type="ECO:0000256" key="1">
    <source>
        <dbReference type="ARBA" id="ARBA00022603"/>
    </source>
</evidence>
<evidence type="ECO:0000313" key="5">
    <source>
        <dbReference type="EMBL" id="CAE7346027.1"/>
    </source>
</evidence>
<protein>
    <submittedName>
        <fullName evidence="5">CCOAOMT protein</fullName>
    </submittedName>
</protein>
<reference evidence="5" key="1">
    <citation type="submission" date="2021-02" db="EMBL/GenBank/DDBJ databases">
        <authorList>
            <person name="Dougan E. K."/>
            <person name="Rhodes N."/>
            <person name="Thang M."/>
            <person name="Chan C."/>
        </authorList>
    </citation>
    <scope>NUCLEOTIDE SEQUENCE</scope>
</reference>
<keyword evidence="1" id="KW-0489">Methyltransferase</keyword>
<evidence type="ECO:0000256" key="4">
    <source>
        <dbReference type="ARBA" id="ARBA00023453"/>
    </source>
</evidence>
<dbReference type="PROSITE" id="PS51682">
    <property type="entry name" value="SAM_OMT_I"/>
    <property type="match status" value="1"/>
</dbReference>
<dbReference type="Gene3D" id="3.40.50.150">
    <property type="entry name" value="Vaccinia Virus protein VP39"/>
    <property type="match status" value="1"/>
</dbReference>
<dbReference type="InterPro" id="IPR029063">
    <property type="entry name" value="SAM-dependent_MTases_sf"/>
</dbReference>
<dbReference type="Proteomes" id="UP000649617">
    <property type="component" value="Unassembled WGS sequence"/>
</dbReference>
<name>A0A812PDG8_SYMPI</name>
<gene>
    <name evidence="5" type="primary">CCOAOMT</name>
    <name evidence="5" type="ORF">SPIL2461_LOCUS8195</name>
</gene>
<dbReference type="GO" id="GO:0032259">
    <property type="term" value="P:methylation"/>
    <property type="evidence" value="ECO:0007669"/>
    <property type="project" value="UniProtKB-KW"/>
</dbReference>
<proteinExistence type="inferred from homology"/>